<evidence type="ECO:0000313" key="11">
    <source>
        <dbReference type="EMBL" id="TVT62506.1"/>
    </source>
</evidence>
<evidence type="ECO:0000256" key="9">
    <source>
        <dbReference type="ARBA" id="ARBA00023136"/>
    </source>
</evidence>
<organism evidence="11 12">
    <name type="scientific">Amycolatopsis rhizosphaerae</name>
    <dbReference type="NCBI Taxonomy" id="2053003"/>
    <lineage>
        <taxon>Bacteria</taxon>
        <taxon>Bacillati</taxon>
        <taxon>Actinomycetota</taxon>
        <taxon>Actinomycetes</taxon>
        <taxon>Pseudonocardiales</taxon>
        <taxon>Pseudonocardiaceae</taxon>
        <taxon>Amycolatopsis</taxon>
    </lineage>
</organism>
<evidence type="ECO:0000256" key="3">
    <source>
        <dbReference type="ARBA" id="ARBA00022475"/>
    </source>
</evidence>
<reference evidence="11 12" key="2">
    <citation type="submission" date="2019-08" db="EMBL/GenBank/DDBJ databases">
        <title>Amycolatopsis acidicola sp. nov., isolated from peat swamp forest soil.</title>
        <authorList>
            <person name="Srisuk N."/>
        </authorList>
    </citation>
    <scope>NUCLEOTIDE SEQUENCE [LARGE SCALE GENOMIC DNA]</scope>
    <source>
        <strain evidence="11 12">TBRC 6029</strain>
    </source>
</reference>
<dbReference type="Pfam" id="PF05108">
    <property type="entry name" value="T7SS_ESX1_EccB"/>
    <property type="match status" value="1"/>
</dbReference>
<keyword evidence="12" id="KW-1185">Reference proteome</keyword>
<dbReference type="InterPro" id="IPR044857">
    <property type="entry name" value="T7SS_EccB_R1"/>
</dbReference>
<comment type="similarity">
    <text evidence="2">Belongs to the EccB family.</text>
</comment>
<reference evidence="11 12" key="1">
    <citation type="submission" date="2019-07" db="EMBL/GenBank/DDBJ databases">
        <authorList>
            <person name="Duangmal K."/>
            <person name="Teo W.F.A."/>
        </authorList>
    </citation>
    <scope>NUCLEOTIDE SEQUENCE [LARGE SCALE GENOMIC DNA]</scope>
    <source>
        <strain evidence="11 12">TBRC 6029</strain>
    </source>
</reference>
<keyword evidence="4 10" id="KW-0812">Transmembrane</keyword>
<dbReference type="GO" id="GO:0005524">
    <property type="term" value="F:ATP binding"/>
    <property type="evidence" value="ECO:0007669"/>
    <property type="project" value="UniProtKB-KW"/>
</dbReference>
<dbReference type="GO" id="GO:0016787">
    <property type="term" value="F:hydrolase activity"/>
    <property type="evidence" value="ECO:0007669"/>
    <property type="project" value="UniProtKB-KW"/>
</dbReference>
<keyword evidence="9 10" id="KW-0472">Membrane</keyword>
<dbReference type="EMBL" id="VJWX01000004">
    <property type="protein sequence ID" value="TVT62506.1"/>
    <property type="molecule type" value="Genomic_DNA"/>
</dbReference>
<dbReference type="Gene3D" id="3.30.2390.20">
    <property type="entry name" value="Type VII secretion system EccB, repeat 1 domain"/>
    <property type="match status" value="1"/>
</dbReference>
<evidence type="ECO:0000256" key="2">
    <source>
        <dbReference type="ARBA" id="ARBA00008149"/>
    </source>
</evidence>
<evidence type="ECO:0000256" key="8">
    <source>
        <dbReference type="ARBA" id="ARBA00022989"/>
    </source>
</evidence>
<evidence type="ECO:0000256" key="1">
    <source>
        <dbReference type="ARBA" id="ARBA00004162"/>
    </source>
</evidence>
<dbReference type="RefSeq" id="WP_144584930.1">
    <property type="nucleotide sequence ID" value="NZ_VJWX01000004.1"/>
</dbReference>
<evidence type="ECO:0000256" key="6">
    <source>
        <dbReference type="ARBA" id="ARBA00022801"/>
    </source>
</evidence>
<dbReference type="AlphaFoldDB" id="A0A558DNC6"/>
<evidence type="ECO:0000256" key="10">
    <source>
        <dbReference type="SAM" id="Phobius"/>
    </source>
</evidence>
<dbReference type="PANTHER" id="PTHR40765:SF2">
    <property type="entry name" value="ESX-2 SECRETION SYSTEM ATPASE ECCB2"/>
    <property type="match status" value="1"/>
</dbReference>
<dbReference type="GO" id="GO:0005886">
    <property type="term" value="C:plasma membrane"/>
    <property type="evidence" value="ECO:0007669"/>
    <property type="project" value="UniProtKB-SubCell"/>
</dbReference>
<dbReference type="Proteomes" id="UP000320011">
    <property type="component" value="Unassembled WGS sequence"/>
</dbReference>
<gene>
    <name evidence="11" type="primary">eccB</name>
    <name evidence="11" type="ORF">FNH05_01050</name>
</gene>
<proteinExistence type="inferred from homology"/>
<sequence>MQSRKDQVQAYFFVVGRLAAAVTHGRPDVLQPPNRRLNSGMVLGVLLACVLAGVFGIYGVFKPGGDTSWRQPGAIVMDKNSGARYVYLDGQLRPVLNYSSARLVSGQSGGGQVISVSQSSLTGTPVGQPIGIPGAPDALPSANRLDTGPWTVCTEPAGSAPGSAGPAVTLLLGRSEGAVLQPDQALVVSTSDSTNWLVWQGKRHRLGDRTVLETLGYGDARPVLVAPSWLNPIPQGQDISVPVTPGAGLPGPLIDGVESVVGQVYEVRNPAIGTDQLYLVRQDGIAPLSRTSAALLLAAPFTKQSYPDSPVRPIEVGPAAMAGVPASAGADLVGGLPQVPPRAVTPTADSYPCVLFGPSVGGELKATAELLPAKQVRAEAVPVGAHVAGTTADEVVIPAGGGVLARDQPAPGATPGPAYLITEVGTRFPLADVNVMAALGYSESSVVRVPAELLQLLPTGPLLIVQCALQVSAPRS</sequence>
<dbReference type="OrthoDB" id="3847604at2"/>
<keyword evidence="3" id="KW-1003">Cell membrane</keyword>
<keyword evidence="5" id="KW-0547">Nucleotide-binding</keyword>
<dbReference type="NCBIfam" id="TIGR03919">
    <property type="entry name" value="T7SS_EccB"/>
    <property type="match status" value="1"/>
</dbReference>
<keyword evidence="7" id="KW-0067">ATP-binding</keyword>
<feature type="transmembrane region" description="Helical" evidence="10">
    <location>
        <begin position="41"/>
        <end position="61"/>
    </location>
</feature>
<comment type="caution">
    <text evidence="11">The sequence shown here is derived from an EMBL/GenBank/DDBJ whole genome shotgun (WGS) entry which is preliminary data.</text>
</comment>
<name>A0A558DNC6_9PSEU</name>
<evidence type="ECO:0000256" key="4">
    <source>
        <dbReference type="ARBA" id="ARBA00022692"/>
    </source>
</evidence>
<dbReference type="GO" id="GO:0005576">
    <property type="term" value="C:extracellular region"/>
    <property type="evidence" value="ECO:0007669"/>
    <property type="project" value="TreeGrafter"/>
</dbReference>
<keyword evidence="6" id="KW-0378">Hydrolase</keyword>
<keyword evidence="8 10" id="KW-1133">Transmembrane helix</keyword>
<dbReference type="PANTHER" id="PTHR40765">
    <property type="entry name" value="ESX-2 SECRETION SYSTEM ATPASE ECCB2"/>
    <property type="match status" value="1"/>
</dbReference>
<evidence type="ECO:0000256" key="7">
    <source>
        <dbReference type="ARBA" id="ARBA00022840"/>
    </source>
</evidence>
<evidence type="ECO:0000313" key="12">
    <source>
        <dbReference type="Proteomes" id="UP000320011"/>
    </source>
</evidence>
<accession>A0A558DNC6</accession>
<dbReference type="InterPro" id="IPR042485">
    <property type="entry name" value="T7SS_EccB_R3"/>
</dbReference>
<protein>
    <submittedName>
        <fullName evidence="11">Type VII secretion protein EccB</fullName>
    </submittedName>
</protein>
<evidence type="ECO:0000256" key="5">
    <source>
        <dbReference type="ARBA" id="ARBA00022741"/>
    </source>
</evidence>
<dbReference type="InterPro" id="IPR007795">
    <property type="entry name" value="T7SS_EccB"/>
</dbReference>
<comment type="subcellular location">
    <subcellularLocation>
        <location evidence="1">Cell membrane</location>
        <topology evidence="1">Single-pass membrane protein</topology>
    </subcellularLocation>
</comment>
<dbReference type="Gene3D" id="2.40.50.910">
    <property type="entry name" value="Type VII secretion system EccB, repeat 3 domain"/>
    <property type="match status" value="1"/>
</dbReference>